<feature type="transmembrane region" description="Helical" evidence="1">
    <location>
        <begin position="47"/>
        <end position="68"/>
    </location>
</feature>
<evidence type="ECO:0000313" key="3">
    <source>
        <dbReference type="Proteomes" id="UP001207654"/>
    </source>
</evidence>
<keyword evidence="1" id="KW-0812">Transmembrane</keyword>
<dbReference type="EMBL" id="JAPNKA010000001">
    <property type="protein sequence ID" value="MCY1075860.1"/>
    <property type="molecule type" value="Genomic_DNA"/>
</dbReference>
<dbReference type="Pfam" id="PF06993">
    <property type="entry name" value="DUF1304"/>
    <property type="match status" value="1"/>
</dbReference>
<gene>
    <name evidence="2" type="ORF">OV287_15410</name>
</gene>
<keyword evidence="1" id="KW-0472">Membrane</keyword>
<organism evidence="2 3">
    <name type="scientific">Archangium lansingense</name>
    <dbReference type="NCBI Taxonomy" id="2995310"/>
    <lineage>
        <taxon>Bacteria</taxon>
        <taxon>Pseudomonadati</taxon>
        <taxon>Myxococcota</taxon>
        <taxon>Myxococcia</taxon>
        <taxon>Myxococcales</taxon>
        <taxon>Cystobacterineae</taxon>
        <taxon>Archangiaceae</taxon>
        <taxon>Archangium</taxon>
    </lineage>
</organism>
<feature type="transmembrane region" description="Helical" evidence="1">
    <location>
        <begin position="7"/>
        <end position="27"/>
    </location>
</feature>
<keyword evidence="1" id="KW-1133">Transmembrane helix</keyword>
<name>A0ABT4A2I8_9BACT</name>
<evidence type="ECO:0000256" key="1">
    <source>
        <dbReference type="SAM" id="Phobius"/>
    </source>
</evidence>
<dbReference type="PANTHER" id="PTHR38446:SF1">
    <property type="entry name" value="BLL0914 PROTEIN"/>
    <property type="match status" value="1"/>
</dbReference>
<dbReference type="PANTHER" id="PTHR38446">
    <property type="entry name" value="BLL0914 PROTEIN"/>
    <property type="match status" value="1"/>
</dbReference>
<comment type="caution">
    <text evidence="2">The sequence shown here is derived from an EMBL/GenBank/DDBJ whole genome shotgun (WGS) entry which is preliminary data.</text>
</comment>
<protein>
    <submittedName>
        <fullName evidence="2">DUF1304 domain-containing protein</fullName>
    </submittedName>
</protein>
<proteinExistence type="predicted"/>
<evidence type="ECO:0000313" key="2">
    <source>
        <dbReference type="EMBL" id="MCY1075860.1"/>
    </source>
</evidence>
<dbReference type="Proteomes" id="UP001207654">
    <property type="component" value="Unassembled WGS sequence"/>
</dbReference>
<reference evidence="2 3" key="1">
    <citation type="submission" date="2022-11" db="EMBL/GenBank/DDBJ databases">
        <title>Minimal conservation of predation-associated metabolite biosynthetic gene clusters underscores biosynthetic potential of Myxococcota including descriptions for ten novel species: Archangium lansinium sp. nov., Myxococcus landrumus sp. nov., Nannocystis bai.</title>
        <authorList>
            <person name="Ahearne A."/>
            <person name="Stevens C."/>
            <person name="Phillips K."/>
        </authorList>
    </citation>
    <scope>NUCLEOTIDE SEQUENCE [LARGE SCALE GENOMIC DNA]</scope>
    <source>
        <strain evidence="2 3">MIWBW</strain>
    </source>
</reference>
<accession>A0ABT4A2I8</accession>
<sequence>MSRVANIMVGLVALLHVGFMVLEMFFWDHAVGERVFELPREVLHSSAALAANQGLYNGFLAAGLAWALVTGKHEVKLSVLGCVVVAGVFGAFTAKFSILFMQAMPGLLALVLVRMSTPRTQAR</sequence>
<dbReference type="InterPro" id="IPR009732">
    <property type="entry name" value="DUF1304"/>
</dbReference>
<keyword evidence="3" id="KW-1185">Reference proteome</keyword>
<dbReference type="RefSeq" id="WP_267534773.1">
    <property type="nucleotide sequence ID" value="NZ_JAPNKA010000001.1"/>
</dbReference>